<keyword evidence="2" id="KW-1185">Reference proteome</keyword>
<dbReference type="RefSeq" id="WP_083164549.1">
    <property type="nucleotide sequence ID" value="NZ_MVHF01000011.1"/>
</dbReference>
<name>A0A1X0AZR3_9MYCO</name>
<accession>A0A1X0AZR3</accession>
<proteinExistence type="predicted"/>
<dbReference type="AlphaFoldDB" id="A0A1X0AZR3"/>
<dbReference type="Proteomes" id="UP000192448">
    <property type="component" value="Unassembled WGS sequence"/>
</dbReference>
<sequence length="150" mass="15878">MTDALTLTVFCLICGAAGVVLATAHRARRACSGDDEATERLMTIEELVAAFDEMFLRKGLMTCGQLALIRTGTHAVGVVTGMRATGTTREDFREVELDLMVSRPGGGQFPARETALIPATSLPKVAPGSVIDAYYRPGDESTIAVFVSPG</sequence>
<evidence type="ECO:0000313" key="1">
    <source>
        <dbReference type="EMBL" id="ORA35577.1"/>
    </source>
</evidence>
<gene>
    <name evidence="1" type="ORF">BST13_13540</name>
</gene>
<organism evidence="1 2">
    <name type="scientific">Mycobacterium aquaticum</name>
    <dbReference type="NCBI Taxonomy" id="1927124"/>
    <lineage>
        <taxon>Bacteria</taxon>
        <taxon>Bacillati</taxon>
        <taxon>Actinomycetota</taxon>
        <taxon>Actinomycetes</taxon>
        <taxon>Mycobacteriales</taxon>
        <taxon>Mycobacteriaceae</taxon>
        <taxon>Mycobacterium</taxon>
    </lineage>
</organism>
<dbReference type="OrthoDB" id="4715205at2"/>
<reference evidence="1 2" key="1">
    <citation type="submission" date="2017-02" db="EMBL/GenBank/DDBJ databases">
        <title>The new phylogeny of genus Mycobacterium.</title>
        <authorList>
            <person name="Tortoli E."/>
            <person name="Trovato A."/>
            <person name="Cirillo D.M."/>
        </authorList>
    </citation>
    <scope>NUCLEOTIDE SEQUENCE [LARGE SCALE GENOMIC DNA]</scope>
    <source>
        <strain evidence="1 2">RW6</strain>
    </source>
</reference>
<dbReference type="STRING" id="1927124.BST13_13540"/>
<protein>
    <submittedName>
        <fullName evidence="1">Uncharacterized protein</fullName>
    </submittedName>
</protein>
<dbReference type="EMBL" id="MVHF01000011">
    <property type="protein sequence ID" value="ORA35577.1"/>
    <property type="molecule type" value="Genomic_DNA"/>
</dbReference>
<comment type="caution">
    <text evidence="1">The sequence shown here is derived from an EMBL/GenBank/DDBJ whole genome shotgun (WGS) entry which is preliminary data.</text>
</comment>
<evidence type="ECO:0000313" key="2">
    <source>
        <dbReference type="Proteomes" id="UP000192448"/>
    </source>
</evidence>